<feature type="chain" id="PRO_5043913017" evidence="2">
    <location>
        <begin position="20"/>
        <end position="118"/>
    </location>
</feature>
<evidence type="ECO:0000313" key="4">
    <source>
        <dbReference type="Proteomes" id="UP000613768"/>
    </source>
</evidence>
<evidence type="ECO:0000256" key="2">
    <source>
        <dbReference type="SAM" id="SignalP"/>
    </source>
</evidence>
<gene>
    <name evidence="3" type="ORF">IFO71_02710</name>
</gene>
<keyword evidence="4" id="KW-1185">Reference proteome</keyword>
<keyword evidence="2" id="KW-0732">Signal</keyword>
<dbReference type="EMBL" id="JACYTR010000003">
    <property type="protein sequence ID" value="MBD8524642.1"/>
    <property type="molecule type" value="Genomic_DNA"/>
</dbReference>
<comment type="caution">
    <text evidence="3">The sequence shown here is derived from an EMBL/GenBank/DDBJ whole genome shotgun (WGS) entry which is preliminary data.</text>
</comment>
<dbReference type="AlphaFoldDB" id="A0AAW3ZI27"/>
<feature type="signal peptide" evidence="2">
    <location>
        <begin position="1"/>
        <end position="19"/>
    </location>
</feature>
<name>A0AAW3ZI27_9GAMM</name>
<dbReference type="Proteomes" id="UP000613768">
    <property type="component" value="Unassembled WGS sequence"/>
</dbReference>
<sequence length="118" mass="11791">MSRLLSLILLLSLCVSSGADCCAPDLSAMAAATAGGGCHDMPSDDGDQHRDEPSKAGFSDCNSCVYCVSSAPAATSVSAAVLLIPFDRAAPPVAPAGLPPFAPPLRPPIAEAPALTIV</sequence>
<protein>
    <submittedName>
        <fullName evidence="3">DUF2946 family protein</fullName>
    </submittedName>
</protein>
<reference evidence="3 4" key="1">
    <citation type="submission" date="2020-09" db="EMBL/GenBank/DDBJ databases">
        <title>Pseudoxanthomonas sp. CAU 1598 isolated from sand of Yaerae Beach.</title>
        <authorList>
            <person name="Kim W."/>
        </authorList>
    </citation>
    <scope>NUCLEOTIDE SEQUENCE [LARGE SCALE GENOMIC DNA]</scope>
    <source>
        <strain evidence="3 4">CAU 1598</strain>
    </source>
</reference>
<feature type="region of interest" description="Disordered" evidence="1">
    <location>
        <begin position="37"/>
        <end position="57"/>
    </location>
</feature>
<accession>A0AAW3ZI27</accession>
<evidence type="ECO:0000313" key="3">
    <source>
        <dbReference type="EMBL" id="MBD8524642.1"/>
    </source>
</evidence>
<organism evidence="3 4">
    <name type="scientific">Pseudomarimonas arenosa</name>
    <dbReference type="NCBI Taxonomy" id="2774145"/>
    <lineage>
        <taxon>Bacteria</taxon>
        <taxon>Pseudomonadati</taxon>
        <taxon>Pseudomonadota</taxon>
        <taxon>Gammaproteobacteria</taxon>
        <taxon>Lysobacterales</taxon>
        <taxon>Lysobacteraceae</taxon>
        <taxon>Pseudomarimonas</taxon>
    </lineage>
</organism>
<evidence type="ECO:0000256" key="1">
    <source>
        <dbReference type="SAM" id="MobiDB-lite"/>
    </source>
</evidence>
<proteinExistence type="predicted"/>